<keyword evidence="4 6" id="KW-1133">Transmembrane helix</keyword>
<evidence type="ECO:0000256" key="6">
    <source>
        <dbReference type="SAM" id="Phobius"/>
    </source>
</evidence>
<evidence type="ECO:0000256" key="1">
    <source>
        <dbReference type="ARBA" id="ARBA00004651"/>
    </source>
</evidence>
<protein>
    <submittedName>
        <fullName evidence="9">Type II secretion system protein</fullName>
    </submittedName>
</protein>
<reference evidence="9 10" key="1">
    <citation type="submission" date="2018-12" db="EMBL/GenBank/DDBJ databases">
        <title>Unveiling genomic diversity among members of the Bifidobacterium pseudolongum species, a widely distributed gut commensal of the animal kingdom.</title>
        <authorList>
            <person name="Lugli G.A."/>
            <person name="Duranti S."/>
            <person name="Albert K."/>
            <person name="Mancabelli L."/>
            <person name="Napoli S."/>
            <person name="Viappiani A."/>
            <person name="Anzalone R."/>
            <person name="Longhi G."/>
            <person name="Milani C."/>
            <person name="Turroni F."/>
            <person name="Alessandri G."/>
            <person name="Sela D.A."/>
            <person name="Van Sinderen D."/>
            <person name="Ventura M."/>
        </authorList>
    </citation>
    <scope>NUCLEOTIDE SEQUENCE [LARGE SCALE GENOMIC DNA]</scope>
    <source>
        <strain evidence="9 10">2054B</strain>
    </source>
</reference>
<comment type="caution">
    <text evidence="9">The sequence shown here is derived from an EMBL/GenBank/DDBJ whole genome shotgun (WGS) entry which is preliminary data.</text>
</comment>
<organism evidence="9 10">
    <name type="scientific">Bifidobacterium pseudolongum subsp. pseudolongum</name>
    <dbReference type="NCBI Taxonomy" id="31954"/>
    <lineage>
        <taxon>Bacteria</taxon>
        <taxon>Bacillati</taxon>
        <taxon>Actinomycetota</taxon>
        <taxon>Actinomycetes</taxon>
        <taxon>Bifidobacteriales</taxon>
        <taxon>Bifidobacteriaceae</taxon>
        <taxon>Bifidobacterium</taxon>
    </lineage>
</organism>
<name>A0A4Q5AB17_9BIFI</name>
<dbReference type="PANTHER" id="PTHR35007:SF3">
    <property type="entry name" value="POSSIBLE CONSERVED ALANINE RICH MEMBRANE PROTEIN"/>
    <property type="match status" value="1"/>
</dbReference>
<dbReference type="RefSeq" id="WP_130012591.1">
    <property type="nucleotide sequence ID" value="NZ_RYUN01000006.1"/>
</dbReference>
<sequence>MIALAGSAWALLAAGCAAAAVCWLPVPRTASVRLRDARAGVPHDDDWRPSGTLVIALVVAALEQGASIPTALRTVGACCGPACASAFADVAGALEQGMPWNDAWSVAAVLVDEPDTRGLAAVLHTLADALRSPWHDGSAAVPRLRAAAEQLDALERMRIERAASALSVRLLLPMGLCFLPAFLCIAVVPTIMSFAQG</sequence>
<keyword evidence="5 6" id="KW-0472">Membrane</keyword>
<accession>A0A4Q5AB17</accession>
<keyword evidence="3 6" id="KW-0812">Transmembrane</keyword>
<dbReference type="InterPro" id="IPR018076">
    <property type="entry name" value="T2SS_GspF_dom"/>
</dbReference>
<keyword evidence="7" id="KW-0732">Signal</keyword>
<keyword evidence="2" id="KW-1003">Cell membrane</keyword>
<proteinExistence type="predicted"/>
<evidence type="ECO:0000259" key="8">
    <source>
        <dbReference type="Pfam" id="PF00482"/>
    </source>
</evidence>
<feature type="chain" id="PRO_5020912607" evidence="7">
    <location>
        <begin position="20"/>
        <end position="197"/>
    </location>
</feature>
<dbReference type="Proteomes" id="UP000294221">
    <property type="component" value="Unassembled WGS sequence"/>
</dbReference>
<evidence type="ECO:0000256" key="7">
    <source>
        <dbReference type="SAM" id="SignalP"/>
    </source>
</evidence>
<dbReference type="PANTHER" id="PTHR35007">
    <property type="entry name" value="INTEGRAL MEMBRANE PROTEIN-RELATED"/>
    <property type="match status" value="1"/>
</dbReference>
<evidence type="ECO:0000256" key="2">
    <source>
        <dbReference type="ARBA" id="ARBA00022475"/>
    </source>
</evidence>
<dbReference type="EMBL" id="RYUN01000006">
    <property type="protein sequence ID" value="RYQ21740.1"/>
    <property type="molecule type" value="Genomic_DNA"/>
</dbReference>
<evidence type="ECO:0000256" key="5">
    <source>
        <dbReference type="ARBA" id="ARBA00023136"/>
    </source>
</evidence>
<comment type="subcellular location">
    <subcellularLocation>
        <location evidence="1">Cell membrane</location>
        <topology evidence="1">Multi-pass membrane protein</topology>
    </subcellularLocation>
</comment>
<dbReference type="AlphaFoldDB" id="A0A4Q5AB17"/>
<feature type="signal peptide" evidence="7">
    <location>
        <begin position="1"/>
        <end position="19"/>
    </location>
</feature>
<gene>
    <name evidence="9" type="ORF">PG2054B_0222</name>
</gene>
<evidence type="ECO:0000313" key="9">
    <source>
        <dbReference type="EMBL" id="RYQ21740.1"/>
    </source>
</evidence>
<dbReference type="Pfam" id="PF00482">
    <property type="entry name" value="T2SSF"/>
    <property type="match status" value="1"/>
</dbReference>
<evidence type="ECO:0000256" key="4">
    <source>
        <dbReference type="ARBA" id="ARBA00022989"/>
    </source>
</evidence>
<feature type="domain" description="Type II secretion system protein GspF" evidence="8">
    <location>
        <begin position="57"/>
        <end position="186"/>
    </location>
</feature>
<dbReference type="GO" id="GO:0005886">
    <property type="term" value="C:plasma membrane"/>
    <property type="evidence" value="ECO:0007669"/>
    <property type="project" value="UniProtKB-SubCell"/>
</dbReference>
<evidence type="ECO:0000313" key="10">
    <source>
        <dbReference type="Proteomes" id="UP000294221"/>
    </source>
</evidence>
<evidence type="ECO:0000256" key="3">
    <source>
        <dbReference type="ARBA" id="ARBA00022692"/>
    </source>
</evidence>
<feature type="transmembrane region" description="Helical" evidence="6">
    <location>
        <begin position="170"/>
        <end position="195"/>
    </location>
</feature>